<keyword evidence="1" id="KW-0812">Transmembrane</keyword>
<reference evidence="2 3" key="1">
    <citation type="submission" date="2024-01" db="EMBL/GenBank/DDBJ databases">
        <title>The genomes of 5 underutilized Papilionoideae crops provide insights into root nodulation and disease resistanc.</title>
        <authorList>
            <person name="Jiang F."/>
        </authorList>
    </citation>
    <scope>NUCLEOTIDE SEQUENCE [LARGE SCALE GENOMIC DNA]</scope>
    <source>
        <strain evidence="2">JINMINGXINNONG_FW02</strain>
        <tissue evidence="2">Leaves</tissue>
    </source>
</reference>
<evidence type="ECO:0000313" key="2">
    <source>
        <dbReference type="EMBL" id="KAK7332159.1"/>
    </source>
</evidence>
<accession>A0AAN9LAE9</accession>
<evidence type="ECO:0000313" key="3">
    <source>
        <dbReference type="Proteomes" id="UP001374584"/>
    </source>
</evidence>
<sequence>MEEVELYIHKSVKRHSVCRFPISPVIFGTISSSMFFFAFLFHFMFQVLNLIFPFGFCSINGTPGSQICEEKAVKKQIQAEAKRSLVQIRNLFAKFAALA</sequence>
<gene>
    <name evidence="2" type="ORF">VNO80_28907</name>
</gene>
<dbReference type="EMBL" id="JAYMYR010000011">
    <property type="protein sequence ID" value="KAK7332159.1"/>
    <property type="molecule type" value="Genomic_DNA"/>
</dbReference>
<comment type="caution">
    <text evidence="2">The sequence shown here is derived from an EMBL/GenBank/DDBJ whole genome shotgun (WGS) entry which is preliminary data.</text>
</comment>
<feature type="transmembrane region" description="Helical" evidence="1">
    <location>
        <begin position="20"/>
        <end position="45"/>
    </location>
</feature>
<keyword evidence="1" id="KW-1133">Transmembrane helix</keyword>
<keyword evidence="3" id="KW-1185">Reference proteome</keyword>
<protein>
    <submittedName>
        <fullName evidence="2">Uncharacterized protein</fullName>
    </submittedName>
</protein>
<dbReference type="AlphaFoldDB" id="A0AAN9LAE9"/>
<proteinExistence type="predicted"/>
<keyword evidence="1" id="KW-0472">Membrane</keyword>
<dbReference type="Proteomes" id="UP001374584">
    <property type="component" value="Unassembled WGS sequence"/>
</dbReference>
<evidence type="ECO:0000256" key="1">
    <source>
        <dbReference type="SAM" id="Phobius"/>
    </source>
</evidence>
<organism evidence="2 3">
    <name type="scientific">Phaseolus coccineus</name>
    <name type="common">Scarlet runner bean</name>
    <name type="synonym">Phaseolus multiflorus</name>
    <dbReference type="NCBI Taxonomy" id="3886"/>
    <lineage>
        <taxon>Eukaryota</taxon>
        <taxon>Viridiplantae</taxon>
        <taxon>Streptophyta</taxon>
        <taxon>Embryophyta</taxon>
        <taxon>Tracheophyta</taxon>
        <taxon>Spermatophyta</taxon>
        <taxon>Magnoliopsida</taxon>
        <taxon>eudicotyledons</taxon>
        <taxon>Gunneridae</taxon>
        <taxon>Pentapetalae</taxon>
        <taxon>rosids</taxon>
        <taxon>fabids</taxon>
        <taxon>Fabales</taxon>
        <taxon>Fabaceae</taxon>
        <taxon>Papilionoideae</taxon>
        <taxon>50 kb inversion clade</taxon>
        <taxon>NPAAA clade</taxon>
        <taxon>indigoferoid/millettioid clade</taxon>
        <taxon>Phaseoleae</taxon>
        <taxon>Phaseolus</taxon>
    </lineage>
</organism>
<name>A0AAN9LAE9_PHACN</name>